<dbReference type="AlphaFoldDB" id="A0AAN9Z2N8"/>
<keyword evidence="4 7" id="KW-0694">RNA-binding</keyword>
<reference evidence="8 9" key="1">
    <citation type="submission" date="2024-03" db="EMBL/GenBank/DDBJ databases">
        <title>The genome assembly and annotation of the cricket Gryllus longicercus Weissman &amp; Gray.</title>
        <authorList>
            <person name="Szrajer S."/>
            <person name="Gray D."/>
            <person name="Ylla G."/>
        </authorList>
    </citation>
    <scope>NUCLEOTIDE SEQUENCE [LARGE SCALE GENOMIC DNA]</scope>
    <source>
        <strain evidence="8">DAG 2021-001</strain>
        <tissue evidence="8">Whole body minus gut</tissue>
    </source>
</reference>
<keyword evidence="9" id="KW-1185">Reference proteome</keyword>
<evidence type="ECO:0000313" key="9">
    <source>
        <dbReference type="Proteomes" id="UP001378592"/>
    </source>
</evidence>
<dbReference type="PANTHER" id="PTHR11960">
    <property type="entry name" value="EUKARYOTIC TRANSLATION INITIATION FACTOR 4E RELATED"/>
    <property type="match status" value="1"/>
</dbReference>
<evidence type="ECO:0000256" key="6">
    <source>
        <dbReference type="ARBA" id="ARBA00032656"/>
    </source>
</evidence>
<dbReference type="GO" id="GO:0003743">
    <property type="term" value="F:translation initiation factor activity"/>
    <property type="evidence" value="ECO:0007669"/>
    <property type="project" value="UniProtKB-KW"/>
</dbReference>
<dbReference type="PROSITE" id="PS00813">
    <property type="entry name" value="IF4E"/>
    <property type="match status" value="1"/>
</dbReference>
<dbReference type="GO" id="GO:0000340">
    <property type="term" value="F:RNA 7-methylguanosine cap binding"/>
    <property type="evidence" value="ECO:0007669"/>
    <property type="project" value="TreeGrafter"/>
</dbReference>
<evidence type="ECO:0000256" key="3">
    <source>
        <dbReference type="ARBA" id="ARBA00022845"/>
    </source>
</evidence>
<dbReference type="EMBL" id="JAZDUA010000419">
    <property type="protein sequence ID" value="KAK7792849.1"/>
    <property type="molecule type" value="Genomic_DNA"/>
</dbReference>
<protein>
    <recommendedName>
        <fullName evidence="6">eIF-4F 25 kDa subunit</fullName>
    </recommendedName>
</protein>
<dbReference type="Gene3D" id="3.30.760.10">
    <property type="entry name" value="RNA Cap, Translation Initiation Factor Eif4e"/>
    <property type="match status" value="1"/>
</dbReference>
<organism evidence="8 9">
    <name type="scientific">Gryllus longicercus</name>
    <dbReference type="NCBI Taxonomy" id="2509291"/>
    <lineage>
        <taxon>Eukaryota</taxon>
        <taxon>Metazoa</taxon>
        <taxon>Ecdysozoa</taxon>
        <taxon>Arthropoda</taxon>
        <taxon>Hexapoda</taxon>
        <taxon>Insecta</taxon>
        <taxon>Pterygota</taxon>
        <taxon>Neoptera</taxon>
        <taxon>Polyneoptera</taxon>
        <taxon>Orthoptera</taxon>
        <taxon>Ensifera</taxon>
        <taxon>Gryllidea</taxon>
        <taxon>Grylloidea</taxon>
        <taxon>Gryllidae</taxon>
        <taxon>Gryllinae</taxon>
        <taxon>Gryllus</taxon>
    </lineage>
</organism>
<accession>A0AAN9Z2N8</accession>
<dbReference type="SUPFAM" id="SSF55418">
    <property type="entry name" value="eIF4e-like"/>
    <property type="match status" value="1"/>
</dbReference>
<proteinExistence type="inferred from homology"/>
<evidence type="ECO:0000313" key="8">
    <source>
        <dbReference type="EMBL" id="KAK7792849.1"/>
    </source>
</evidence>
<dbReference type="Proteomes" id="UP001378592">
    <property type="component" value="Unassembled WGS sequence"/>
</dbReference>
<dbReference type="GO" id="GO:0016281">
    <property type="term" value="C:eukaryotic translation initiation factor 4F complex"/>
    <property type="evidence" value="ECO:0007669"/>
    <property type="project" value="TreeGrafter"/>
</dbReference>
<dbReference type="GO" id="GO:0006417">
    <property type="term" value="P:regulation of translation"/>
    <property type="evidence" value="ECO:0007669"/>
    <property type="project" value="UniProtKB-KW"/>
</dbReference>
<evidence type="ECO:0000256" key="7">
    <source>
        <dbReference type="RuleBase" id="RU004374"/>
    </source>
</evidence>
<dbReference type="InterPro" id="IPR019770">
    <property type="entry name" value="TIF_eIF_4E_CS"/>
</dbReference>
<evidence type="ECO:0000256" key="2">
    <source>
        <dbReference type="ARBA" id="ARBA00022540"/>
    </source>
</evidence>
<keyword evidence="2 7" id="KW-0396">Initiation factor</keyword>
<comment type="similarity">
    <text evidence="1 7">Belongs to the eukaryotic initiation factor 4E family.</text>
</comment>
<name>A0AAN9Z2N8_9ORTH</name>
<sequence>MFTWRVFRGLHAQEQYRRNRARHPLQYGNLVLQDSWTLWFHQRDRSRSWADNLRALINFSTIEEFWDMLNIVLPASHLLVGSDYCVFKEGIVPMWEDKANRRGGRWVLKLPRGDRARTLDTMWEETLIAMLDGMFSNSTDICGAVLNVRGRFDKISLWVKDSSNKQSVLAIGWNLKECLCLDPDIELQFEAHIDAMMKDTDNRQ</sequence>
<gene>
    <name evidence="8" type="ORF">R5R35_003351</name>
</gene>
<dbReference type="InterPro" id="IPR001040">
    <property type="entry name" value="TIF_eIF_4E"/>
</dbReference>
<dbReference type="InterPro" id="IPR023398">
    <property type="entry name" value="TIF_eIF4e-like"/>
</dbReference>
<evidence type="ECO:0000256" key="5">
    <source>
        <dbReference type="ARBA" id="ARBA00022917"/>
    </source>
</evidence>
<keyword evidence="5 7" id="KW-0648">Protein biosynthesis</keyword>
<evidence type="ECO:0000256" key="4">
    <source>
        <dbReference type="ARBA" id="ARBA00022884"/>
    </source>
</evidence>
<dbReference type="Pfam" id="PF01652">
    <property type="entry name" value="IF4E"/>
    <property type="match status" value="1"/>
</dbReference>
<evidence type="ECO:0000256" key="1">
    <source>
        <dbReference type="ARBA" id="ARBA00009860"/>
    </source>
</evidence>
<keyword evidence="3" id="KW-0810">Translation regulation</keyword>
<dbReference type="PANTHER" id="PTHR11960:SF8">
    <property type="entry name" value="EUKARYOTIC TRANSLATION INITIATION FACTOR 4E1-RELATED"/>
    <property type="match status" value="1"/>
</dbReference>
<comment type="caution">
    <text evidence="8">The sequence shown here is derived from an EMBL/GenBank/DDBJ whole genome shotgun (WGS) entry which is preliminary data.</text>
</comment>